<accession>A0A1H4W9Z8</accession>
<gene>
    <name evidence="2" type="ORF">SAMN04490356_5963</name>
</gene>
<keyword evidence="3" id="KW-1185">Reference proteome</keyword>
<organism evidence="2 3">
    <name type="scientific">Streptomyces melanosporofaciens</name>
    <dbReference type="NCBI Taxonomy" id="67327"/>
    <lineage>
        <taxon>Bacteria</taxon>
        <taxon>Bacillati</taxon>
        <taxon>Actinomycetota</taxon>
        <taxon>Actinomycetes</taxon>
        <taxon>Kitasatosporales</taxon>
        <taxon>Streptomycetaceae</taxon>
        <taxon>Streptomyces</taxon>
        <taxon>Streptomyces violaceusniger group</taxon>
    </lineage>
</organism>
<dbReference type="Proteomes" id="UP000198609">
    <property type="component" value="Unassembled WGS sequence"/>
</dbReference>
<proteinExistence type="predicted"/>
<evidence type="ECO:0000256" key="1">
    <source>
        <dbReference type="SAM" id="MobiDB-lite"/>
    </source>
</evidence>
<dbReference type="AlphaFoldDB" id="A0A1H4W9Z8"/>
<sequence length="85" mass="9606">MMGHRKTTPAERAARAEQILRDAGYRPLIPYPGLASSPWAAVRTTCDTVRYPTVTEVLQDQFKHVRPEQPPRSRQERRGHPGGAE</sequence>
<protein>
    <submittedName>
        <fullName evidence="2">Uncharacterized protein</fullName>
    </submittedName>
</protein>
<name>A0A1H4W9Z8_STRMJ</name>
<reference evidence="3" key="1">
    <citation type="submission" date="2016-10" db="EMBL/GenBank/DDBJ databases">
        <authorList>
            <person name="Varghese N."/>
            <person name="Submissions S."/>
        </authorList>
    </citation>
    <scope>NUCLEOTIDE SEQUENCE [LARGE SCALE GENOMIC DNA]</scope>
    <source>
        <strain evidence="3">DSM 40318</strain>
    </source>
</reference>
<feature type="region of interest" description="Disordered" evidence="1">
    <location>
        <begin position="60"/>
        <end position="85"/>
    </location>
</feature>
<dbReference type="EMBL" id="FNST01000002">
    <property type="protein sequence ID" value="SEC89481.1"/>
    <property type="molecule type" value="Genomic_DNA"/>
</dbReference>
<evidence type="ECO:0000313" key="2">
    <source>
        <dbReference type="EMBL" id="SEC89481.1"/>
    </source>
</evidence>
<evidence type="ECO:0000313" key="3">
    <source>
        <dbReference type="Proteomes" id="UP000198609"/>
    </source>
</evidence>
<feature type="compositionally biased region" description="Basic and acidic residues" evidence="1">
    <location>
        <begin position="61"/>
        <end position="79"/>
    </location>
</feature>